<keyword evidence="2" id="KW-1015">Disulfide bond</keyword>
<name>A0A0N4V7S5_ENTVE</name>
<feature type="domain" description="Ig-like" evidence="4">
    <location>
        <begin position="41"/>
        <end position="130"/>
    </location>
</feature>
<evidence type="ECO:0000256" key="3">
    <source>
        <dbReference type="ARBA" id="ARBA00023319"/>
    </source>
</evidence>
<evidence type="ECO:0000259" key="4">
    <source>
        <dbReference type="PROSITE" id="PS50835"/>
    </source>
</evidence>
<dbReference type="Pfam" id="PF13927">
    <property type="entry name" value="Ig_3"/>
    <property type="match status" value="1"/>
</dbReference>
<dbReference type="InterPro" id="IPR050958">
    <property type="entry name" value="Cell_Adh-Cytoskel_Orgn"/>
</dbReference>
<protein>
    <submittedName>
        <fullName evidence="7">Ig-like domain-containing protein</fullName>
    </submittedName>
</protein>
<dbReference type="SMART" id="SM00408">
    <property type="entry name" value="IGc2"/>
    <property type="match status" value="1"/>
</dbReference>
<organism evidence="7">
    <name type="scientific">Enterobius vermicularis</name>
    <name type="common">Human pinworm</name>
    <dbReference type="NCBI Taxonomy" id="51028"/>
    <lineage>
        <taxon>Eukaryota</taxon>
        <taxon>Metazoa</taxon>
        <taxon>Ecdysozoa</taxon>
        <taxon>Nematoda</taxon>
        <taxon>Chromadorea</taxon>
        <taxon>Rhabditida</taxon>
        <taxon>Spirurina</taxon>
        <taxon>Oxyuridomorpha</taxon>
        <taxon>Oxyuroidea</taxon>
        <taxon>Oxyuridae</taxon>
        <taxon>Enterobius</taxon>
    </lineage>
</organism>
<gene>
    <name evidence="5" type="ORF">EVEC_LOCUS5960</name>
</gene>
<dbReference type="WBParaSite" id="EVEC_0000634901-mRNA-1">
    <property type="protein sequence ID" value="EVEC_0000634901-mRNA-1"/>
    <property type="gene ID" value="EVEC_0000634901"/>
</dbReference>
<evidence type="ECO:0000313" key="6">
    <source>
        <dbReference type="Proteomes" id="UP000274131"/>
    </source>
</evidence>
<dbReference type="Proteomes" id="UP000274131">
    <property type="component" value="Unassembled WGS sequence"/>
</dbReference>
<keyword evidence="1" id="KW-0732">Signal</keyword>
<keyword evidence="3" id="KW-0393">Immunoglobulin domain</keyword>
<dbReference type="AlphaFoldDB" id="A0A0N4V7S5"/>
<dbReference type="InterPro" id="IPR007110">
    <property type="entry name" value="Ig-like_dom"/>
</dbReference>
<dbReference type="PROSITE" id="PS50835">
    <property type="entry name" value="IG_LIKE"/>
    <property type="match status" value="1"/>
</dbReference>
<dbReference type="InterPro" id="IPR003598">
    <property type="entry name" value="Ig_sub2"/>
</dbReference>
<evidence type="ECO:0000313" key="7">
    <source>
        <dbReference type="WBParaSite" id="EVEC_0000634901-mRNA-1"/>
    </source>
</evidence>
<keyword evidence="6" id="KW-1185">Reference proteome</keyword>
<dbReference type="GO" id="GO:0005886">
    <property type="term" value="C:plasma membrane"/>
    <property type="evidence" value="ECO:0007669"/>
    <property type="project" value="TreeGrafter"/>
</dbReference>
<dbReference type="SUPFAM" id="SSF48726">
    <property type="entry name" value="Immunoglobulin"/>
    <property type="match status" value="1"/>
</dbReference>
<evidence type="ECO:0000256" key="2">
    <source>
        <dbReference type="ARBA" id="ARBA00023157"/>
    </source>
</evidence>
<dbReference type="OrthoDB" id="10012075at2759"/>
<dbReference type="Gene3D" id="2.60.40.10">
    <property type="entry name" value="Immunoglobulins"/>
    <property type="match status" value="1"/>
</dbReference>
<proteinExistence type="predicted"/>
<reference evidence="5 6" key="2">
    <citation type="submission" date="2018-10" db="EMBL/GenBank/DDBJ databases">
        <authorList>
            <consortium name="Pathogen Informatics"/>
        </authorList>
    </citation>
    <scope>NUCLEOTIDE SEQUENCE [LARGE SCALE GENOMIC DNA]</scope>
</reference>
<dbReference type="STRING" id="51028.A0A0N4V7S5"/>
<evidence type="ECO:0000256" key="1">
    <source>
        <dbReference type="ARBA" id="ARBA00022729"/>
    </source>
</evidence>
<dbReference type="GO" id="GO:0007156">
    <property type="term" value="P:homophilic cell adhesion via plasma membrane adhesion molecules"/>
    <property type="evidence" value="ECO:0007669"/>
    <property type="project" value="TreeGrafter"/>
</dbReference>
<dbReference type="InterPro" id="IPR036179">
    <property type="entry name" value="Ig-like_dom_sf"/>
</dbReference>
<dbReference type="InterPro" id="IPR013783">
    <property type="entry name" value="Ig-like_fold"/>
</dbReference>
<reference evidence="7" key="1">
    <citation type="submission" date="2017-02" db="UniProtKB">
        <authorList>
            <consortium name="WormBaseParasite"/>
        </authorList>
    </citation>
    <scope>IDENTIFICATION</scope>
</reference>
<evidence type="ECO:0000313" key="5">
    <source>
        <dbReference type="EMBL" id="VDD91209.1"/>
    </source>
</evidence>
<dbReference type="EMBL" id="UXUI01008327">
    <property type="protein sequence ID" value="VDD91209.1"/>
    <property type="molecule type" value="Genomic_DNA"/>
</dbReference>
<dbReference type="PANTHER" id="PTHR45080:SF8">
    <property type="entry name" value="IG-LIKE DOMAIN-CONTAINING PROTEIN"/>
    <property type="match status" value="1"/>
</dbReference>
<accession>A0A0N4V7S5</accession>
<sequence>MKPVKPDKHLPWKYSVKSFFKFFRHCFWTPKATCALFSVPPRITSASPPESVVKVNKPFSLKCGAGGLPYPEIHWFLNGTTLEDVEGYNIADDGTLFITKAEEDKAYRFECSAINKAGKDSKIYIVKTMSSVLKTLTKCVISCLVKLHSYSVNKKLHFSKWSV</sequence>
<dbReference type="PANTHER" id="PTHR45080">
    <property type="entry name" value="CONTACTIN 5"/>
    <property type="match status" value="1"/>
</dbReference>